<comment type="caution">
    <text evidence="1">The sequence shown here is derived from an EMBL/GenBank/DDBJ whole genome shotgun (WGS) entry which is preliminary data.</text>
</comment>
<evidence type="ECO:0000313" key="1">
    <source>
        <dbReference type="EMBL" id="THU65008.1"/>
    </source>
</evidence>
<dbReference type="AlphaFoldDB" id="A0A4S8JSC3"/>
<proteinExistence type="predicted"/>
<gene>
    <name evidence="1" type="ORF">C4D60_Mb01t32610</name>
</gene>
<keyword evidence="2" id="KW-1185">Reference proteome</keyword>
<organism evidence="1 2">
    <name type="scientific">Musa balbisiana</name>
    <name type="common">Banana</name>
    <dbReference type="NCBI Taxonomy" id="52838"/>
    <lineage>
        <taxon>Eukaryota</taxon>
        <taxon>Viridiplantae</taxon>
        <taxon>Streptophyta</taxon>
        <taxon>Embryophyta</taxon>
        <taxon>Tracheophyta</taxon>
        <taxon>Spermatophyta</taxon>
        <taxon>Magnoliopsida</taxon>
        <taxon>Liliopsida</taxon>
        <taxon>Zingiberales</taxon>
        <taxon>Musaceae</taxon>
        <taxon>Musa</taxon>
    </lineage>
</organism>
<reference evidence="1 2" key="1">
    <citation type="journal article" date="2019" name="Nat. Plants">
        <title>Genome sequencing of Musa balbisiana reveals subgenome evolution and function divergence in polyploid bananas.</title>
        <authorList>
            <person name="Yao X."/>
        </authorList>
    </citation>
    <scope>NUCLEOTIDE SEQUENCE [LARGE SCALE GENOMIC DNA]</scope>
    <source>
        <strain evidence="2">cv. DH-PKW</strain>
        <tissue evidence="1">Leaves</tissue>
    </source>
</reference>
<dbReference type="EMBL" id="PYDT01000004">
    <property type="protein sequence ID" value="THU65008.1"/>
    <property type="molecule type" value="Genomic_DNA"/>
</dbReference>
<name>A0A4S8JSC3_MUSBA</name>
<protein>
    <submittedName>
        <fullName evidence="1">Uncharacterized protein</fullName>
    </submittedName>
</protein>
<dbReference type="Proteomes" id="UP000317650">
    <property type="component" value="Chromosome 1"/>
</dbReference>
<evidence type="ECO:0000313" key="2">
    <source>
        <dbReference type="Proteomes" id="UP000317650"/>
    </source>
</evidence>
<sequence>MSGVSWNTFGIVVAHPKRFEAWMSGVSWNTFGEVFAGSVVFHVTLHELARSESRQQGQLPS</sequence>
<accession>A0A4S8JSC3</accession>